<dbReference type="Gene3D" id="2.160.20.10">
    <property type="entry name" value="Single-stranded right-handed beta-helix, Pectin lyase-like"/>
    <property type="match status" value="1"/>
</dbReference>
<feature type="region of interest" description="Disordered" evidence="12">
    <location>
        <begin position="1"/>
        <end position="28"/>
    </location>
</feature>
<dbReference type="AlphaFoldDB" id="A0A2N5T5U0"/>
<comment type="catalytic activity">
    <reaction evidence="9 11">
        <text>[(1-&gt;4)-alpha-D-galacturonosyl methyl ester](n) + n H2O = [(1-&gt;4)-alpha-D-galacturonosyl](n) + n methanol + n H(+)</text>
        <dbReference type="Rhea" id="RHEA:22380"/>
        <dbReference type="Rhea" id="RHEA-COMP:14570"/>
        <dbReference type="Rhea" id="RHEA-COMP:14573"/>
        <dbReference type="ChEBI" id="CHEBI:15377"/>
        <dbReference type="ChEBI" id="CHEBI:15378"/>
        <dbReference type="ChEBI" id="CHEBI:17790"/>
        <dbReference type="ChEBI" id="CHEBI:140522"/>
        <dbReference type="ChEBI" id="CHEBI:140523"/>
        <dbReference type="EC" id="3.1.1.11"/>
    </reaction>
</comment>
<evidence type="ECO:0000313" key="15">
    <source>
        <dbReference type="Proteomes" id="UP000235388"/>
    </source>
</evidence>
<evidence type="ECO:0000256" key="9">
    <source>
        <dbReference type="ARBA" id="ARBA00047928"/>
    </source>
</evidence>
<dbReference type="GO" id="GO:0005576">
    <property type="term" value="C:extracellular region"/>
    <property type="evidence" value="ECO:0007669"/>
    <property type="project" value="UniProtKB-SubCell"/>
</dbReference>
<evidence type="ECO:0000256" key="2">
    <source>
        <dbReference type="ARBA" id="ARBA00005184"/>
    </source>
</evidence>
<reference evidence="14 15" key="1">
    <citation type="submission" date="2017-11" db="EMBL/GenBank/DDBJ databases">
        <title>De novo assembly and phasing of dikaryotic genomes from two isolates of Puccinia coronata f. sp. avenae, the causal agent of oat crown rust.</title>
        <authorList>
            <person name="Miller M.E."/>
            <person name="Zhang Y."/>
            <person name="Omidvar V."/>
            <person name="Sperschneider J."/>
            <person name="Schwessinger B."/>
            <person name="Raley C."/>
            <person name="Palmer J.M."/>
            <person name="Garnica D."/>
            <person name="Upadhyaya N."/>
            <person name="Rathjen J."/>
            <person name="Taylor J.M."/>
            <person name="Park R.F."/>
            <person name="Dodds P.N."/>
            <person name="Hirsch C.D."/>
            <person name="Kianian S.F."/>
            <person name="Figueroa M."/>
        </authorList>
    </citation>
    <scope>NUCLEOTIDE SEQUENCE [LARGE SCALE GENOMIC DNA]</scope>
    <source>
        <strain evidence="14">12NC29</strain>
    </source>
</reference>
<keyword evidence="7 11" id="KW-0378">Hydrolase</keyword>
<dbReference type="PROSITE" id="PS00503">
    <property type="entry name" value="PECTINESTERASE_2"/>
    <property type="match status" value="1"/>
</dbReference>
<evidence type="ECO:0000256" key="10">
    <source>
        <dbReference type="PROSITE-ProRule" id="PRU10040"/>
    </source>
</evidence>
<dbReference type="Proteomes" id="UP000235388">
    <property type="component" value="Unassembled WGS sequence"/>
</dbReference>
<proteinExistence type="inferred from homology"/>
<keyword evidence="15" id="KW-1185">Reference proteome</keyword>
<evidence type="ECO:0000259" key="13">
    <source>
        <dbReference type="Pfam" id="PF01095"/>
    </source>
</evidence>
<evidence type="ECO:0000256" key="11">
    <source>
        <dbReference type="RuleBase" id="RU000589"/>
    </source>
</evidence>
<dbReference type="UniPathway" id="UPA00545">
    <property type="reaction ID" value="UER00823"/>
</dbReference>
<evidence type="ECO:0000313" key="14">
    <source>
        <dbReference type="EMBL" id="PLW20835.1"/>
    </source>
</evidence>
<evidence type="ECO:0000256" key="8">
    <source>
        <dbReference type="ARBA" id="ARBA00023085"/>
    </source>
</evidence>
<dbReference type="InterPro" id="IPR033131">
    <property type="entry name" value="Pectinesterase_Asp_AS"/>
</dbReference>
<comment type="function">
    <text evidence="11">Involved in maceration and soft-rotting of plant tissue.</text>
</comment>
<dbReference type="GO" id="GO:0030599">
    <property type="term" value="F:pectinesterase activity"/>
    <property type="evidence" value="ECO:0007669"/>
    <property type="project" value="UniProtKB-UniRule"/>
</dbReference>
<dbReference type="FunFam" id="2.160.20.10:FF:000014">
    <property type="entry name" value="Pectinesterase"/>
    <property type="match status" value="1"/>
</dbReference>
<protein>
    <recommendedName>
        <fullName evidence="4 11">Pectinesterase</fullName>
        <ecNumber evidence="4 11">3.1.1.11</ecNumber>
    </recommendedName>
</protein>
<accession>A0A2N5T5U0</accession>
<dbReference type="PANTHER" id="PTHR31321">
    <property type="entry name" value="ACYL-COA THIOESTER HYDROLASE YBHC-RELATED"/>
    <property type="match status" value="1"/>
</dbReference>
<evidence type="ECO:0000256" key="6">
    <source>
        <dbReference type="ARBA" id="ARBA00022729"/>
    </source>
</evidence>
<keyword evidence="5 11" id="KW-0964">Secreted</keyword>
<dbReference type="InterPro" id="IPR012334">
    <property type="entry name" value="Pectin_lyas_fold"/>
</dbReference>
<dbReference type="STRING" id="200324.A0A2N5T5U0"/>
<evidence type="ECO:0000256" key="12">
    <source>
        <dbReference type="SAM" id="MobiDB-lite"/>
    </source>
</evidence>
<evidence type="ECO:0000256" key="4">
    <source>
        <dbReference type="ARBA" id="ARBA00013229"/>
    </source>
</evidence>
<dbReference type="InterPro" id="IPR000070">
    <property type="entry name" value="Pectinesterase_cat"/>
</dbReference>
<dbReference type="Pfam" id="PF01095">
    <property type="entry name" value="Pectinesterase"/>
    <property type="match status" value="1"/>
</dbReference>
<dbReference type="EMBL" id="PGCJ01000791">
    <property type="protein sequence ID" value="PLW20835.1"/>
    <property type="molecule type" value="Genomic_DNA"/>
</dbReference>
<feature type="active site" evidence="10">
    <location>
        <position position="178"/>
    </location>
</feature>
<dbReference type="OrthoDB" id="2019149at2759"/>
<dbReference type="GO" id="GO:0045490">
    <property type="term" value="P:pectin catabolic process"/>
    <property type="evidence" value="ECO:0007669"/>
    <property type="project" value="UniProtKB-UniRule"/>
</dbReference>
<dbReference type="EC" id="3.1.1.11" evidence="4 11"/>
<organism evidence="14 15">
    <name type="scientific">Puccinia coronata f. sp. avenae</name>
    <dbReference type="NCBI Taxonomy" id="200324"/>
    <lineage>
        <taxon>Eukaryota</taxon>
        <taxon>Fungi</taxon>
        <taxon>Dikarya</taxon>
        <taxon>Basidiomycota</taxon>
        <taxon>Pucciniomycotina</taxon>
        <taxon>Pucciniomycetes</taxon>
        <taxon>Pucciniales</taxon>
        <taxon>Pucciniaceae</taxon>
        <taxon>Puccinia</taxon>
    </lineage>
</organism>
<keyword evidence="6" id="KW-0732">Signal</keyword>
<evidence type="ECO:0000256" key="7">
    <source>
        <dbReference type="ARBA" id="ARBA00022801"/>
    </source>
</evidence>
<comment type="similarity">
    <text evidence="3">Belongs to the pectinesterase family.</text>
</comment>
<gene>
    <name evidence="14" type="ORF">PCANC_08245</name>
</gene>
<comment type="subcellular location">
    <subcellularLocation>
        <location evidence="1 11">Secreted</location>
    </subcellularLocation>
</comment>
<keyword evidence="8 11" id="KW-0063">Aspartyl esterase</keyword>
<dbReference type="SUPFAM" id="SSF51126">
    <property type="entry name" value="Pectin lyase-like"/>
    <property type="match status" value="1"/>
</dbReference>
<dbReference type="PANTHER" id="PTHR31321:SF57">
    <property type="entry name" value="PECTINESTERASE 53-RELATED"/>
    <property type="match status" value="1"/>
</dbReference>
<dbReference type="GO" id="GO:0042545">
    <property type="term" value="P:cell wall modification"/>
    <property type="evidence" value="ECO:0007669"/>
    <property type="project" value="UniProtKB-UniRule"/>
</dbReference>
<name>A0A2N5T5U0_9BASI</name>
<comment type="pathway">
    <text evidence="2 11">Glycan metabolism; pectin degradation; 2-dehydro-3-deoxy-D-gluconate from pectin: step 1/5.</text>
</comment>
<feature type="domain" description="Pectinesterase catalytic" evidence="13">
    <location>
        <begin position="28"/>
        <end position="295"/>
    </location>
</feature>
<dbReference type="InterPro" id="IPR011050">
    <property type="entry name" value="Pectin_lyase_fold/virulence"/>
</dbReference>
<evidence type="ECO:0000256" key="1">
    <source>
        <dbReference type="ARBA" id="ARBA00004613"/>
    </source>
</evidence>
<evidence type="ECO:0000256" key="5">
    <source>
        <dbReference type="ARBA" id="ARBA00022525"/>
    </source>
</evidence>
<comment type="caution">
    <text evidence="14">The sequence shown here is derived from an EMBL/GenBank/DDBJ whole genome shotgun (WGS) entry which is preliminary data.</text>
</comment>
<evidence type="ECO:0000256" key="3">
    <source>
        <dbReference type="ARBA" id="ARBA00008891"/>
    </source>
</evidence>
<sequence>MHTKRGAENLLSSTDPAPHSLIVRPTNTQKGDFKTINEAVNALKTLKGPQTIFISPGVYHEQVHIKYKYPLRIQGYTANPGSATANQVTVQVAVSAASRGDKNAPSSAIWVESPRFEMLNVNVINSFGTGTDTQAVALTAQGEKHVYKFCLFSSYQDTLLIKTLSSYFLGCRIEGAVDFIFGGGTAWIQSSDVLVKRPKSYATITAQRRLPGQKTMFVFNRCKVLPYSPETLPNSAYLGRPWSSYAAVTFQYSYLSSIIDPLGWIPWNQASDKRDEHVTYQEFNNYGPGSPTLKRQLGTVRSGPLVISDVLGSDYATWLR</sequence>
<keyword evidence="11" id="KW-0961">Cell wall biogenesis/degradation</keyword>